<evidence type="ECO:0000313" key="2">
    <source>
        <dbReference type="Proteomes" id="UP001261871"/>
    </source>
</evidence>
<reference evidence="1 2" key="1">
    <citation type="submission" date="2023-07" db="EMBL/GenBank/DDBJ databases">
        <title>Sorghum-associated microbial communities from plants grown in Nebraska, USA.</title>
        <authorList>
            <person name="Schachtman D."/>
        </authorList>
    </citation>
    <scope>NUCLEOTIDE SEQUENCE [LARGE SCALE GENOMIC DNA]</scope>
    <source>
        <strain evidence="1 2">BE124</strain>
    </source>
</reference>
<protein>
    <recommendedName>
        <fullName evidence="3">Gliding motility-associated C-terminal domain-containing protein</fullName>
    </recommendedName>
</protein>
<feature type="non-terminal residue" evidence="1">
    <location>
        <position position="1"/>
    </location>
</feature>
<keyword evidence="2" id="KW-1185">Reference proteome</keyword>
<organism evidence="1 2">
    <name type="scientific">Flavobacterium granuli</name>
    <dbReference type="NCBI Taxonomy" id="280093"/>
    <lineage>
        <taxon>Bacteria</taxon>
        <taxon>Pseudomonadati</taxon>
        <taxon>Bacteroidota</taxon>
        <taxon>Flavobacteriia</taxon>
        <taxon>Flavobacteriales</taxon>
        <taxon>Flavobacteriaceae</taxon>
        <taxon>Flavobacterium</taxon>
    </lineage>
</organism>
<name>A0ABU1S118_9FLAO</name>
<proteinExistence type="predicted"/>
<comment type="caution">
    <text evidence="1">The sequence shown here is derived from an EMBL/GenBank/DDBJ whole genome shotgun (WGS) entry which is preliminary data.</text>
</comment>
<dbReference type="RefSeq" id="WP_310005375.1">
    <property type="nucleotide sequence ID" value="NZ_JAVDTX010000002.1"/>
</dbReference>
<dbReference type="Proteomes" id="UP001261871">
    <property type="component" value="Unassembled WGS sequence"/>
</dbReference>
<dbReference type="Pfam" id="PF13585">
    <property type="entry name" value="CHU_C"/>
    <property type="match status" value="1"/>
</dbReference>
<dbReference type="EMBL" id="JAVDTX010000002">
    <property type="protein sequence ID" value="MDR6844728.1"/>
    <property type="molecule type" value="Genomic_DNA"/>
</dbReference>
<sequence>EVDPATGLAVVPSNCDSVTVTIVVSNPFDAVADVFPTQTPSTTAPTTVGNVTANDTLNGVPVTADNSDVTPVTAGPLSIDADGVLTLAPNTPSGSYSITYTICEVNPVTGLAVVPSNCDSVTVTIVVSNPIDAVADRPPAVLPGANVPSVIANDTLNGIPVVIGTAPGNVTLSSTPTGPLTMNPDGTITVAPNTPAGSYSIAYTICEVSNRSNCSTTTVTVTVTAPAIAAVADTATTLPGTNTPSVITNDTLNGVPVVIGTAPGNVTLSSTPTGPLTMNPDGTIAVAPNTPAGDYLIDYTICEVNNPSICKTTTVTVTVTAPPMTAVADATTALPGTNTPSVIGNDTLNGVRVVIGTAPGNVTLSSTPTGPLTMNPDGTIAVAPNTPAGVYSINYTICEVSSQGNCKTTTATVTVSASVLLANNDNDNGRAAEFTINGFTGGKVADIIGNDTLNGVALTPAMVNVSFVSSTNAGITLSGIDVIVAPGTPAGTYTLRYAVCDKVNPSNCEEALVTIIVTSECEIKVYNSVTADGSGMYDRFVIQGIECYPNNSVQIFNRWGVLVFEREHYNNDDVAFRGISEGRVTFEKSQELPVGNYFYILKYKDSNSNAFEKSGYLYLNRR</sequence>
<gene>
    <name evidence="1" type="ORF">J2W95_001419</name>
</gene>
<evidence type="ECO:0000313" key="1">
    <source>
        <dbReference type="EMBL" id="MDR6844728.1"/>
    </source>
</evidence>
<accession>A0ABU1S118</accession>
<evidence type="ECO:0008006" key="3">
    <source>
        <dbReference type="Google" id="ProtNLM"/>
    </source>
</evidence>